<organism evidence="1">
    <name type="scientific">Pricia antarctica</name>
    <dbReference type="NCBI Taxonomy" id="641691"/>
    <lineage>
        <taxon>Bacteria</taxon>
        <taxon>Pseudomonadati</taxon>
        <taxon>Bacteroidota</taxon>
        <taxon>Flavobacteriia</taxon>
        <taxon>Flavobacteriales</taxon>
        <taxon>Flavobacteriaceae</taxon>
        <taxon>Pricia</taxon>
    </lineage>
</organism>
<protein>
    <submittedName>
        <fullName evidence="1">Uncharacterized protein</fullName>
    </submittedName>
</protein>
<name>A0A831QMF5_9FLAO</name>
<reference evidence="1" key="1">
    <citation type="journal article" date="2020" name="mSystems">
        <title>Genome- and Community-Level Interaction Insights into Carbon Utilization and Element Cycling Functions of Hydrothermarchaeota in Hydrothermal Sediment.</title>
        <authorList>
            <person name="Zhou Z."/>
            <person name="Liu Y."/>
            <person name="Xu W."/>
            <person name="Pan J."/>
            <person name="Luo Z.H."/>
            <person name="Li M."/>
        </authorList>
    </citation>
    <scope>NUCLEOTIDE SEQUENCE [LARGE SCALE GENOMIC DNA]</scope>
    <source>
        <strain evidence="1">HyVt-345</strain>
    </source>
</reference>
<evidence type="ECO:0000313" key="1">
    <source>
        <dbReference type="EMBL" id="HEA19658.1"/>
    </source>
</evidence>
<comment type="caution">
    <text evidence="1">The sequence shown here is derived from an EMBL/GenBank/DDBJ whole genome shotgun (WGS) entry which is preliminary data.</text>
</comment>
<dbReference type="AlphaFoldDB" id="A0A831QMF5"/>
<proteinExistence type="predicted"/>
<dbReference type="EMBL" id="DRGL01000013">
    <property type="protein sequence ID" value="HEA19658.1"/>
    <property type="molecule type" value="Genomic_DNA"/>
</dbReference>
<sequence>MAITSKQEGVMADIATTLANIDGTGNYNLNLGSNIWRVYRHIGDIEDDKFPCACVIDDFDTQYQPLTANEYTTGQNQQDVTSGWPVGIITYHKLATDAALTGTLQKEQIQMFSDVIIAMLADRTRGGNALSTVLLSSSKRVGWRDEAGSGSCSFVFIIKYDFNPTASTPTT</sequence>
<gene>
    <name evidence="1" type="ORF">ENH87_01920</name>
</gene>
<dbReference type="Proteomes" id="UP000886191">
    <property type="component" value="Unassembled WGS sequence"/>
</dbReference>
<accession>A0A831QMF5</accession>